<feature type="compositionally biased region" description="Low complexity" evidence="1">
    <location>
        <begin position="37"/>
        <end position="46"/>
    </location>
</feature>
<feature type="compositionally biased region" description="Low complexity" evidence="1">
    <location>
        <begin position="930"/>
        <end position="950"/>
    </location>
</feature>
<feature type="compositionally biased region" description="Polar residues" evidence="1">
    <location>
        <begin position="85"/>
        <end position="102"/>
    </location>
</feature>
<feature type="compositionally biased region" description="Polar residues" evidence="1">
    <location>
        <begin position="341"/>
        <end position="358"/>
    </location>
</feature>
<protein>
    <recommendedName>
        <fullName evidence="6">N1221-domain-containing protein</fullName>
    </recommendedName>
</protein>
<feature type="compositionally biased region" description="Pro residues" evidence="1">
    <location>
        <begin position="951"/>
        <end position="960"/>
    </location>
</feature>
<dbReference type="PANTHER" id="PTHR13239">
    <property type="entry name" value="PROTEIN REQUIRED FOR HYPHAL ANASTOMOSIS HAM-2"/>
    <property type="match status" value="1"/>
</dbReference>
<dbReference type="InterPro" id="IPR012486">
    <property type="entry name" value="Far11/STRP_N"/>
</dbReference>
<sequence>MSISPDSTGTGAGAGAPQPDDHAASPSSPVAHNEALASPASIPSSSTNQHIHIPPASPRAPSVDLMADLEPELERQRLPRLHALSSHSPGPSNNWALTSSQAPGDGAEVASEGAGAESASSMDQALAGPSSPTIHRSPGFARSVGLASAGGALGMDVGSGSPTTMPVRGSPRTSNRSPIAAASVNRRNPNASPSLTRVAAPHRSSPIQIRHSALSSPRSISQGSNQDDESFSNALGMHTGAAQGDQMSSSLGLITSPPRSREASATSPPPTVSGPGAPLGGQGESAPTQSTLNASLVDPHAYANTSEDSEGMHTLVPLRNVDDGNSGKEPSNGMGLELGLSNPTPSGSPPASQRSTAQGVWRRDSSMSPSGRNLVTLAPLNGISSTGVTDPRSPVSPTAPGADDPERIVQVDDGEPRQLNSGRNAGPSGAGPSVTEMFRVMSRPSRPSSVVASDPPAGAVGDLAQTQEAGQAPALSFENAASPIPPLPAPTPPLGTTYSSFGPSNANFPTQAIPGSFASTGAGTAAGAPPGITPWATATGRRTRKYDFDMRRDCDAFGREMDEFYSYVEAPQFREHWEAFKEWIDLASGAGAQEKAEKEGLDVPGEAEIHADVGTTRKDTTGSEMEWTSLPSSTRRRTLLQLLSKLEVRDSLARQRASRALLYLLQGNFRDTLGEEHQIQWMMENARMVRSLGGIEEITRALKNACWKHDWLSALPDEIRSSTESQSPNDAQAAEKDPNQAPPAPSAALADDGRRQPLMTHANKLDFLDEINLEIALHFAQLYILVETGRGEPELGDELMSLDPPLPVFLFGLVASLRDKNAKGYPVKKLLLLLWKTLLAALGGDADIERCKMLARQLEGLPPKKNVDEASGERNTKATPLDMKAFHEEITNKFPTYESTKRPDELPLDKIATAVNPIPARKASGHHDTNANGAQANAQGGPGNAQGQPGTPAPTPPASPGPKVGKQKYQTDQNRPFVFPFSRSVQGGKMVPKSIEEAAQLYKEHMTVGLDMWQTWRLREQVLHDESGVAIGADGKRIGVGVGGARTGNGHTLGIESAPNAYGEFKHSYGSILSPIARRGDLNMDDAASSSQGSRSPSTTEAPLSYTTERRKARNGSTTSSGGPFSVRGEPTAERLHELEMELEAELARVEGDHMLAVLDNPKYVSLCNTLAQQRLDARRLQRVDLIYRNAIQHLHPTAIVLLKLLLATVTQQSSTNSPHSQAVAEGISPEEAPPPTLEDIDIVRHREITSKAVSAIILLIMRWFKTSHAMKFHYFSQLLVDSNSLLLILKMFGLQETANTVRAINEAPNFNFFKYCELYCGKEERLHQPEDTYPDPLYGVGAAGRTTNTPPPPGGIAALPLRGDEVELMREYSFRNFSCAVNFLRVLQKLTKRKTHRVLMMVQYKSSNQLKRVLKIPHPGVQKYVLKMLKSQVPFCGRKWRQANMKVITAIYLHLRPDLREEWLSGADIDQDVEESLPQEQACRNLVKFYNLTRFGNGGPLAAGAHGHGHAHRRSLSTGVPEGGLAGPHGPPLPGASAAPHHPNAGQQGPAQATPGLSSPSRSLAGFFETDLHLPPLRRRTESTAGTLRYIPDDLLDGYLDEYEDVLGELFGFPDAAAIGAAGMEQESGASMESGAESEASAWRDDRWALNQSGAENAWARLGEILGDTESISDSESINLGDLGSESSASTTDPAKEAIEGEGEMHMPPPPEGAQSWEHLSPREMRVLTSPRPITPGSPGARRRRHSRSSSTESSGSPARPTGQIRRSSSSGLAHASSEDGAAAAAAAAALLRPHAQRAVRSNSDSSQLRPVLSFGPELLEDDQDEEEEEVGEEEEYVDEIPRPNPQPGGIDEVEHLWSE</sequence>
<evidence type="ECO:0000259" key="2">
    <source>
        <dbReference type="SMART" id="SM01292"/>
    </source>
</evidence>
<gene>
    <name evidence="4" type="ORF">IE81DRAFT_325559</name>
</gene>
<dbReference type="EMBL" id="KZ819417">
    <property type="protein sequence ID" value="PWN40449.1"/>
    <property type="molecule type" value="Genomic_DNA"/>
</dbReference>
<feature type="region of interest" description="Disordered" evidence="1">
    <location>
        <begin position="720"/>
        <end position="755"/>
    </location>
</feature>
<feature type="compositionally biased region" description="Pro residues" evidence="1">
    <location>
        <begin position="483"/>
        <end position="493"/>
    </location>
</feature>
<feature type="compositionally biased region" description="Polar residues" evidence="1">
    <location>
        <begin position="1546"/>
        <end position="1563"/>
    </location>
</feature>
<dbReference type="GO" id="GO:0005829">
    <property type="term" value="C:cytosol"/>
    <property type="evidence" value="ECO:0007669"/>
    <property type="project" value="TreeGrafter"/>
</dbReference>
<feature type="compositionally biased region" description="Basic and acidic residues" evidence="1">
    <location>
        <begin position="404"/>
        <end position="416"/>
    </location>
</feature>
<feature type="compositionally biased region" description="Polar residues" evidence="1">
    <location>
        <begin position="285"/>
        <end position="294"/>
    </location>
</feature>
<feature type="compositionally biased region" description="Polar residues" evidence="1">
    <location>
        <begin position="494"/>
        <end position="510"/>
    </location>
</feature>
<feature type="region of interest" description="Disordered" evidence="1">
    <location>
        <begin position="1083"/>
        <end position="1129"/>
    </location>
</feature>
<dbReference type="Proteomes" id="UP000245783">
    <property type="component" value="Unassembled WGS sequence"/>
</dbReference>
<feature type="compositionally biased region" description="Low complexity" evidence="1">
    <location>
        <begin position="1769"/>
        <end position="1791"/>
    </location>
</feature>
<evidence type="ECO:0000313" key="5">
    <source>
        <dbReference type="Proteomes" id="UP000245783"/>
    </source>
</evidence>
<feature type="domain" description="Far11/STRP C-terminal" evidence="3">
    <location>
        <begin position="992"/>
        <end position="1842"/>
    </location>
</feature>
<feature type="compositionally biased region" description="Low complexity" evidence="1">
    <location>
        <begin position="1089"/>
        <end position="1098"/>
    </location>
</feature>
<feature type="compositionally biased region" description="Polar residues" evidence="1">
    <location>
        <begin position="213"/>
        <end position="225"/>
    </location>
</feature>
<dbReference type="InterPro" id="IPR040185">
    <property type="entry name" value="Far11/STRP"/>
</dbReference>
<organism evidence="4 5">
    <name type="scientific">Ceraceosorus guamensis</name>
    <dbReference type="NCBI Taxonomy" id="1522189"/>
    <lineage>
        <taxon>Eukaryota</taxon>
        <taxon>Fungi</taxon>
        <taxon>Dikarya</taxon>
        <taxon>Basidiomycota</taxon>
        <taxon>Ustilaginomycotina</taxon>
        <taxon>Exobasidiomycetes</taxon>
        <taxon>Ceraceosorales</taxon>
        <taxon>Ceraceosoraceae</taxon>
        <taxon>Ceraceosorus</taxon>
    </lineage>
</organism>
<dbReference type="InterPro" id="IPR021819">
    <property type="entry name" value="Far11/STRP_C"/>
</dbReference>
<dbReference type="STRING" id="1522189.A0A316VS25"/>
<dbReference type="InParanoid" id="A0A316VS25"/>
<evidence type="ECO:0000256" key="1">
    <source>
        <dbReference type="SAM" id="MobiDB-lite"/>
    </source>
</evidence>
<proteinExistence type="predicted"/>
<dbReference type="SMART" id="SM01293">
    <property type="entry name" value="DUF3402"/>
    <property type="match status" value="1"/>
</dbReference>
<feature type="region of interest" description="Disordered" evidence="1">
    <location>
        <begin position="478"/>
        <end position="537"/>
    </location>
</feature>
<accession>A0A316VS25</accession>
<feature type="compositionally biased region" description="Low complexity" evidence="1">
    <location>
        <begin position="518"/>
        <end position="537"/>
    </location>
</feature>
<feature type="compositionally biased region" description="Polar residues" evidence="1">
    <location>
        <begin position="185"/>
        <end position="195"/>
    </location>
</feature>
<feature type="domain" description="Far11/STRP N-terminal" evidence="2">
    <location>
        <begin position="543"/>
        <end position="910"/>
    </location>
</feature>
<dbReference type="GO" id="GO:0007010">
    <property type="term" value="P:cytoskeleton organization"/>
    <property type="evidence" value="ECO:0007669"/>
    <property type="project" value="TreeGrafter"/>
</dbReference>
<feature type="region of interest" description="Disordered" evidence="1">
    <location>
        <begin position="1504"/>
        <end position="1563"/>
    </location>
</feature>
<feature type="compositionally biased region" description="Low complexity" evidence="1">
    <location>
        <begin position="106"/>
        <end position="121"/>
    </location>
</feature>
<dbReference type="Pfam" id="PF11882">
    <property type="entry name" value="DUF3402"/>
    <property type="match status" value="1"/>
</dbReference>
<evidence type="ECO:0008006" key="6">
    <source>
        <dbReference type="Google" id="ProtNLM"/>
    </source>
</evidence>
<feature type="region of interest" description="Disordered" evidence="1">
    <location>
        <begin position="1677"/>
        <end position="1861"/>
    </location>
</feature>
<feature type="compositionally biased region" description="Low complexity" evidence="1">
    <location>
        <begin position="439"/>
        <end position="460"/>
    </location>
</feature>
<feature type="region of interest" description="Disordered" evidence="1">
    <location>
        <begin position="1"/>
        <end position="461"/>
    </location>
</feature>
<evidence type="ECO:0000313" key="4">
    <source>
        <dbReference type="EMBL" id="PWN40449.1"/>
    </source>
</evidence>
<dbReference type="RefSeq" id="XP_025367609.1">
    <property type="nucleotide sequence ID" value="XM_025514556.1"/>
</dbReference>
<dbReference type="PANTHER" id="PTHR13239:SF4">
    <property type="entry name" value="AT25231P"/>
    <property type="match status" value="1"/>
</dbReference>
<dbReference type="SMART" id="SM01292">
    <property type="entry name" value="N1221"/>
    <property type="match status" value="1"/>
</dbReference>
<keyword evidence="5" id="KW-1185">Reference proteome</keyword>
<evidence type="ECO:0000259" key="3">
    <source>
        <dbReference type="SMART" id="SM01293"/>
    </source>
</evidence>
<name>A0A316VS25_9BASI</name>
<dbReference type="OrthoDB" id="18234at2759"/>
<dbReference type="GeneID" id="37036426"/>
<reference evidence="4 5" key="1">
    <citation type="journal article" date="2018" name="Mol. Biol. Evol.">
        <title>Broad Genomic Sampling Reveals a Smut Pathogenic Ancestry of the Fungal Clade Ustilaginomycotina.</title>
        <authorList>
            <person name="Kijpornyongpan T."/>
            <person name="Mondo S.J."/>
            <person name="Barry K."/>
            <person name="Sandor L."/>
            <person name="Lee J."/>
            <person name="Lipzen A."/>
            <person name="Pangilinan J."/>
            <person name="LaButti K."/>
            <person name="Hainaut M."/>
            <person name="Henrissat B."/>
            <person name="Grigoriev I.V."/>
            <person name="Spatafora J.W."/>
            <person name="Aime M.C."/>
        </authorList>
    </citation>
    <scope>NUCLEOTIDE SEQUENCE [LARGE SCALE GENOMIC DNA]</scope>
    <source>
        <strain evidence="4 5">MCA 4658</strain>
    </source>
</reference>
<feature type="compositionally biased region" description="Acidic residues" evidence="1">
    <location>
        <begin position="1820"/>
        <end position="1840"/>
    </location>
</feature>
<dbReference type="Pfam" id="PF07923">
    <property type="entry name" value="N1221"/>
    <property type="match status" value="1"/>
</dbReference>
<feature type="compositionally biased region" description="Low complexity" evidence="1">
    <location>
        <begin position="141"/>
        <end position="150"/>
    </location>
</feature>
<feature type="region of interest" description="Disordered" evidence="1">
    <location>
        <begin position="1217"/>
        <end position="1237"/>
    </location>
</feature>
<feature type="compositionally biased region" description="Low complexity" evidence="1">
    <location>
        <begin position="1750"/>
        <end position="1762"/>
    </location>
</feature>
<feature type="compositionally biased region" description="Basic and acidic residues" evidence="1">
    <location>
        <begin position="1695"/>
        <end position="1706"/>
    </location>
</feature>
<feature type="compositionally biased region" description="Polar residues" evidence="1">
    <location>
        <begin position="1801"/>
        <end position="1810"/>
    </location>
</feature>
<feature type="region of interest" description="Disordered" evidence="1">
    <location>
        <begin position="920"/>
        <end position="973"/>
    </location>
</feature>